<name>A0A915IAT0_ROMCU</name>
<organism evidence="2 3">
    <name type="scientific">Romanomermis culicivorax</name>
    <name type="common">Nematode worm</name>
    <dbReference type="NCBI Taxonomy" id="13658"/>
    <lineage>
        <taxon>Eukaryota</taxon>
        <taxon>Metazoa</taxon>
        <taxon>Ecdysozoa</taxon>
        <taxon>Nematoda</taxon>
        <taxon>Enoplea</taxon>
        <taxon>Dorylaimia</taxon>
        <taxon>Mermithida</taxon>
        <taxon>Mermithoidea</taxon>
        <taxon>Mermithidae</taxon>
        <taxon>Romanomermis</taxon>
    </lineage>
</organism>
<evidence type="ECO:0000313" key="3">
    <source>
        <dbReference type="WBParaSite" id="nRc.2.0.1.t11280-RA"/>
    </source>
</evidence>
<dbReference type="Proteomes" id="UP000887565">
    <property type="component" value="Unplaced"/>
</dbReference>
<proteinExistence type="predicted"/>
<dbReference type="WBParaSite" id="nRc.2.0.1.t11280-RA">
    <property type="protein sequence ID" value="nRc.2.0.1.t11280-RA"/>
    <property type="gene ID" value="nRc.2.0.1.g11280"/>
</dbReference>
<protein>
    <submittedName>
        <fullName evidence="3">Uncharacterized protein</fullName>
    </submittedName>
</protein>
<keyword evidence="2" id="KW-1185">Reference proteome</keyword>
<accession>A0A915IAT0</accession>
<evidence type="ECO:0000313" key="2">
    <source>
        <dbReference type="Proteomes" id="UP000887565"/>
    </source>
</evidence>
<sequence length="109" mass="10798">MAGWMGVDSSIGARAIFEISSSVSFKKSEICVAVAVTSDGAMGIGRAEASVDGGSFAMLRSNIGVSNSSSSEGSTSTSIGRSSSSSTVSMCTEAVVGMGYGYTGAGNEN</sequence>
<evidence type="ECO:0000256" key="1">
    <source>
        <dbReference type="SAM" id="MobiDB-lite"/>
    </source>
</evidence>
<feature type="region of interest" description="Disordered" evidence="1">
    <location>
        <begin position="65"/>
        <end position="88"/>
    </location>
</feature>
<dbReference type="AlphaFoldDB" id="A0A915IAT0"/>
<reference evidence="3" key="1">
    <citation type="submission" date="2022-11" db="UniProtKB">
        <authorList>
            <consortium name="WormBaseParasite"/>
        </authorList>
    </citation>
    <scope>IDENTIFICATION</scope>
</reference>